<feature type="transmembrane region" description="Helical" evidence="7">
    <location>
        <begin position="70"/>
        <end position="90"/>
    </location>
</feature>
<keyword evidence="4 7" id="KW-1133">Transmembrane helix</keyword>
<dbReference type="InterPro" id="IPR002178">
    <property type="entry name" value="PTS_EIIA_type-2_dom"/>
</dbReference>
<dbReference type="Pfam" id="PF00359">
    <property type="entry name" value="PTS_EIIA_2"/>
    <property type="match status" value="1"/>
</dbReference>
<dbReference type="PANTHER" id="PTHR32468:SF0">
    <property type="entry name" value="K(+)_H(+) ANTIPORTER 1"/>
    <property type="match status" value="1"/>
</dbReference>
<evidence type="ECO:0000256" key="3">
    <source>
        <dbReference type="ARBA" id="ARBA00022692"/>
    </source>
</evidence>
<dbReference type="InterPro" id="IPR050794">
    <property type="entry name" value="CPA2_transporter"/>
</dbReference>
<dbReference type="CDD" id="cd00211">
    <property type="entry name" value="PTS_IIA_fru"/>
    <property type="match status" value="1"/>
</dbReference>
<evidence type="ECO:0000313" key="9">
    <source>
        <dbReference type="EMBL" id="OGH00076.1"/>
    </source>
</evidence>
<sequence length="566" mass="61206">MVQALTSHELVGLLLALGLLLAVARVLGELAKALGQPAVLGELLAGLLLGQSIFGRFAPEAFGWIFPSAGGPKVFLDSLGILAVTLFLLVSGMEVNLETLWRQGRVALSVSLWGMLFPFACGFLAAWTFPRLLGHESSEHLLVFALFFATALAISALPVIAKTLMDLGLYRTDLGMVVIAAAVVDDLFGWVIFAIVLGLLNGEAVEGLAVGRTVLTILGFALFMLTLGRWLLHQLLRWVQNHSSWPGGVIGFTLALTLFFAAFTEWIGVHTVFGAFLFGVALGDSSRLREQTRDTLDRFISFFFAPIFFAGIGIQVDFFGNFDLLLVLTILTIAIFGKVIGCGLGGRLSGLPWNQAWAVGFGMNSRGAMEIILGLLALQAGLITQRMFVALVVMALVTSLISGPMMKRLLIQKGKGRRFFHYLNGKTFCNPLTGRDKWEVIGQLSAKVGAAYRLDPRAVEAVVVEREKTMSTGLTKGVAIPHGRLAGLKEPVVALGFSRMGIDFNSLDGSPVYLVVMILTPLEDADAQIHLLAEVARTFKSLHNLGEVAELTDFGEFLAWLKAQVE</sequence>
<dbReference type="Proteomes" id="UP000177583">
    <property type="component" value="Unassembled WGS sequence"/>
</dbReference>
<dbReference type="PROSITE" id="PS51094">
    <property type="entry name" value="PTS_EIIA_TYPE_2"/>
    <property type="match status" value="1"/>
</dbReference>
<feature type="transmembrane region" description="Helical" evidence="7">
    <location>
        <begin position="110"/>
        <end position="129"/>
    </location>
</feature>
<dbReference type="EMBL" id="MFNF01000050">
    <property type="protein sequence ID" value="OGH00076.1"/>
    <property type="molecule type" value="Genomic_DNA"/>
</dbReference>
<dbReference type="PANTHER" id="PTHR32468">
    <property type="entry name" value="CATION/H + ANTIPORTER"/>
    <property type="match status" value="1"/>
</dbReference>
<dbReference type="AlphaFoldDB" id="A0A1F6GPH9"/>
<evidence type="ECO:0000259" key="8">
    <source>
        <dbReference type="PROSITE" id="PS51094"/>
    </source>
</evidence>
<dbReference type="GO" id="GO:0015297">
    <property type="term" value="F:antiporter activity"/>
    <property type="evidence" value="ECO:0007669"/>
    <property type="project" value="InterPro"/>
</dbReference>
<feature type="domain" description="PTS EIIA type-2" evidence="8">
    <location>
        <begin position="421"/>
        <end position="564"/>
    </location>
</feature>
<dbReference type="InterPro" id="IPR016152">
    <property type="entry name" value="PTrfase/Anion_transptr"/>
</dbReference>
<feature type="transmembrane region" description="Helical" evidence="7">
    <location>
        <begin position="356"/>
        <end position="382"/>
    </location>
</feature>
<dbReference type="Pfam" id="PF00999">
    <property type="entry name" value="Na_H_Exchanger"/>
    <property type="match status" value="1"/>
</dbReference>
<keyword evidence="2" id="KW-0813">Transport</keyword>
<dbReference type="GO" id="GO:0016020">
    <property type="term" value="C:membrane"/>
    <property type="evidence" value="ECO:0007669"/>
    <property type="project" value="UniProtKB-SubCell"/>
</dbReference>
<dbReference type="GO" id="GO:1902600">
    <property type="term" value="P:proton transmembrane transport"/>
    <property type="evidence" value="ECO:0007669"/>
    <property type="project" value="InterPro"/>
</dbReference>
<dbReference type="InterPro" id="IPR006153">
    <property type="entry name" value="Cation/H_exchanger_TM"/>
</dbReference>
<feature type="transmembrane region" description="Helical" evidence="7">
    <location>
        <begin position="212"/>
        <end position="232"/>
    </location>
</feature>
<proteinExistence type="predicted"/>
<comment type="subcellular location">
    <subcellularLocation>
        <location evidence="1">Membrane</location>
        <topology evidence="1">Multi-pass membrane protein</topology>
    </subcellularLocation>
</comment>
<evidence type="ECO:0000256" key="2">
    <source>
        <dbReference type="ARBA" id="ARBA00022448"/>
    </source>
</evidence>
<evidence type="ECO:0000256" key="1">
    <source>
        <dbReference type="ARBA" id="ARBA00004141"/>
    </source>
</evidence>
<accession>A0A1F6GPH9</accession>
<feature type="transmembrane region" description="Helical" evidence="7">
    <location>
        <begin position="324"/>
        <end position="344"/>
    </location>
</feature>
<feature type="transmembrane region" description="Helical" evidence="7">
    <location>
        <begin position="176"/>
        <end position="200"/>
    </location>
</feature>
<feature type="transmembrane region" description="Helical" evidence="7">
    <location>
        <begin position="299"/>
        <end position="318"/>
    </location>
</feature>
<protein>
    <recommendedName>
        <fullName evidence="8">PTS EIIA type-2 domain-containing protein</fullName>
    </recommendedName>
</protein>
<evidence type="ECO:0000313" key="10">
    <source>
        <dbReference type="Proteomes" id="UP000177583"/>
    </source>
</evidence>
<evidence type="ECO:0000256" key="4">
    <source>
        <dbReference type="ARBA" id="ARBA00022989"/>
    </source>
</evidence>
<dbReference type="Gene3D" id="3.40.930.10">
    <property type="entry name" value="Mannitol-specific EII, Chain A"/>
    <property type="match status" value="1"/>
</dbReference>
<evidence type="ECO:0000256" key="7">
    <source>
        <dbReference type="SAM" id="Phobius"/>
    </source>
</evidence>
<organism evidence="9 10">
    <name type="scientific">Candidatus Lambdaproteobacteria bacterium RIFOXYD2_FULL_56_26</name>
    <dbReference type="NCBI Taxonomy" id="1817773"/>
    <lineage>
        <taxon>Bacteria</taxon>
        <taxon>Pseudomonadati</taxon>
        <taxon>Pseudomonadota</taxon>
        <taxon>Candidatus Lambdaproteobacteria</taxon>
    </lineage>
</organism>
<dbReference type="Gene3D" id="1.20.1530.20">
    <property type="match status" value="1"/>
</dbReference>
<dbReference type="InterPro" id="IPR038770">
    <property type="entry name" value="Na+/solute_symporter_sf"/>
</dbReference>
<keyword evidence="3 7" id="KW-0812">Transmembrane</keyword>
<comment type="caution">
    <text evidence="9">The sequence shown here is derived from an EMBL/GenBank/DDBJ whole genome shotgun (WGS) entry which is preliminary data.</text>
</comment>
<gene>
    <name evidence="9" type="ORF">A2557_04315</name>
</gene>
<keyword evidence="6 7" id="KW-0472">Membrane</keyword>
<evidence type="ECO:0000256" key="5">
    <source>
        <dbReference type="ARBA" id="ARBA00023065"/>
    </source>
</evidence>
<evidence type="ECO:0000256" key="6">
    <source>
        <dbReference type="ARBA" id="ARBA00023136"/>
    </source>
</evidence>
<reference evidence="9 10" key="1">
    <citation type="journal article" date="2016" name="Nat. Commun.">
        <title>Thousands of microbial genomes shed light on interconnected biogeochemical processes in an aquifer system.</title>
        <authorList>
            <person name="Anantharaman K."/>
            <person name="Brown C.T."/>
            <person name="Hug L.A."/>
            <person name="Sharon I."/>
            <person name="Castelle C.J."/>
            <person name="Probst A.J."/>
            <person name="Thomas B.C."/>
            <person name="Singh A."/>
            <person name="Wilkins M.J."/>
            <person name="Karaoz U."/>
            <person name="Brodie E.L."/>
            <person name="Williams K.H."/>
            <person name="Hubbard S.S."/>
            <person name="Banfield J.F."/>
        </authorList>
    </citation>
    <scope>NUCLEOTIDE SEQUENCE [LARGE SCALE GENOMIC DNA]</scope>
</reference>
<dbReference type="SUPFAM" id="SSF55804">
    <property type="entry name" value="Phoshotransferase/anion transport protein"/>
    <property type="match status" value="1"/>
</dbReference>
<feature type="transmembrane region" description="Helical" evidence="7">
    <location>
        <begin position="388"/>
        <end position="410"/>
    </location>
</feature>
<feature type="transmembrane region" description="Helical" evidence="7">
    <location>
        <begin position="252"/>
        <end position="278"/>
    </location>
</feature>
<keyword evidence="5" id="KW-0406">Ion transport</keyword>
<feature type="transmembrane region" description="Helical" evidence="7">
    <location>
        <begin position="38"/>
        <end position="58"/>
    </location>
</feature>
<feature type="transmembrane region" description="Helical" evidence="7">
    <location>
        <begin position="141"/>
        <end position="161"/>
    </location>
</feature>
<name>A0A1F6GPH9_9PROT</name>